<dbReference type="Gene3D" id="2.60.40.1170">
    <property type="entry name" value="Mu homology domain, subdomain B"/>
    <property type="match status" value="2"/>
</dbReference>
<feature type="domain" description="DUF11" evidence="2">
    <location>
        <begin position="1348"/>
        <end position="1464"/>
    </location>
</feature>
<feature type="domain" description="DUF11" evidence="2">
    <location>
        <begin position="3021"/>
        <end position="3152"/>
    </location>
</feature>
<feature type="domain" description="DUF11" evidence="2">
    <location>
        <begin position="4056"/>
        <end position="4158"/>
    </location>
</feature>
<dbReference type="Pfam" id="PF13585">
    <property type="entry name" value="CHU_C"/>
    <property type="match status" value="1"/>
</dbReference>
<keyword evidence="5" id="KW-1185">Reference proteome</keyword>
<dbReference type="Proteomes" id="UP001165460">
    <property type="component" value="Unassembled WGS sequence"/>
</dbReference>
<evidence type="ECO:0000259" key="3">
    <source>
        <dbReference type="Pfam" id="PF19406"/>
    </source>
</evidence>
<feature type="domain" description="DUF11" evidence="2">
    <location>
        <begin position="2369"/>
        <end position="2484"/>
    </location>
</feature>
<organism evidence="4 5">
    <name type="scientific">Pedobacter montanisoli</name>
    <dbReference type="NCBI Taxonomy" id="2923277"/>
    <lineage>
        <taxon>Bacteria</taxon>
        <taxon>Pseudomonadati</taxon>
        <taxon>Bacteroidota</taxon>
        <taxon>Sphingobacteriia</taxon>
        <taxon>Sphingobacteriales</taxon>
        <taxon>Sphingobacteriaceae</taxon>
        <taxon>Pedobacter</taxon>
    </lineage>
</organism>
<feature type="domain" description="DUF11" evidence="2">
    <location>
        <begin position="1725"/>
        <end position="1844"/>
    </location>
</feature>
<feature type="domain" description="DUF11" evidence="2">
    <location>
        <begin position="2117"/>
        <end position="2228"/>
    </location>
</feature>
<dbReference type="PANTHER" id="PTHR34819">
    <property type="entry name" value="LARGE CYSTEINE-RICH PERIPLASMIC PROTEIN OMCB"/>
    <property type="match status" value="1"/>
</dbReference>
<sequence>MIKIYGRFFLFLVLFTLFINEKKAFSQICATPGADGAVNSTLPNNTFFPSKPGNYSLPAGSKSMELSAVPGSFTVGGVVYSFGNTQISKGNLLLIIQMQGAGINTENSAKYGSGLASNNGSGYSNIANVGFYEYVVALNDVPLSGGTLNFKGAGTTGGLVNTFLNENATATSGQKRFQIVRLMQYSNLTLSADIKTVPWNGTAGGVIALDVAGTLDFNGHVIDASMTGFRGGYMPVRAIANLNQSLYVTTDDNKAATKGEGVAGTPRYMWDGYNEVDNGVAWLGYPGGDYGRGAPGNAGGGGNNHNAGGGGGGNITAGGAGGYGWNSGQGDQTQAGGKGGAAVPASLSRFFLGGGGGGGDANNATSGVKGGVGGGIVIINANKIVGNGIVLANGGRGEAGRAGAAADGAGGGGAGGTIYIRTKEPSPTANLNIQAKGGNGGNTYTTTPHGPGGGGSGGAIYLYVPNAIVNANISPGVSGTINDGASTNSNGATAGSAGFVNNFNPGDLPPYIGGNSATCLPTLVVNKSRPNPTVPVFSGSAITYTIRVTNNGDGGAAGVRIKDDLPAGFTFLSATVTSSDNATPVSIFNQGGSSANLEFGSFTIPGNSFLEIKVDVNISSSVTPGTYHNGAQVYYLDPTRKSSDNSRLITPAQNATDGNTNYMDGNGTVPGSNYDKNRPDEDVIVVQGNIAIEKTIADSCPSDGKYTFNIIVKNTGTSSFAAGSVEVTDALPAGLQLDGSRTIGGTNWNYTAGSPMKFVLSTALNAGASSTVISIPVTIVPGNTSSQFANTAQVKVTSSITASSTAILYNKPTTATVTQDNAGACATDTYYLRGNVPVIGVGSWEFEGNNYGAVIATPHQNQTAVTNLPVGQSVRIKWVIKNGDCKSESIFDITRSAGATATLSTINGNYCGTVRPKLTFTLQGTAPFTVTYLDGIGEIRQFTTSSNIYEVIPTTDGTFNIKSVKDGGGCNGVATGTVVITQSPASVGGSVASDQVICYNSTPEPLVLSGFTGNVLRWQSSQNGGAWTDIPGSEATTIYTPPTLTVNTKYRAVVQSGTCASQNSTEVSITVKPLITGSASIVSQTVCNNSAMAMVNFTANSSGSTQFSWVRDNVANVTGIASNGISASISGVLSNSTAVLQKVTFTVTPVVDGCAGSPFTVEVNVLPTIQGGTIGSDQTICEGDTPQQIKSLTSAEAGTTYLWEQSQNGVNWTVINGANGATYQPGPLAVNTYFRRTAQKSINSVLCTSVDPNVVTITVNKKPSTANAGPDMVQNNSGEFTMNANAPVTGIGVWTVKSGNAIIENPNSRTTKVTIPENTTAVLTWTISNGVCAASADDVQLTYTTIADLTVTKTVSNATPLVGETVIFTITAKNNGPSNATNVKVTELLKPGYDFVSATPSVGTYNATMGIWDIGNLNNQAFQTLSITAKVKPNAATADYNNTASVAGKETDPDPVNSTTTITVTPTPVHDLAIEKTANLTKAVAGENIIYTLKLTNNGLSDLKGTQAVTVSENLPANFAVLSVTSSTGTYDIATGKWTNLQLAVGQNATITITGKVSANATNSISNAVSVTPPSGTVDSDLSNNTSTVTTPIERKADLAVVKTANKTEAIAGESLKYTIVLTNNGPSALLSADVVKITETLPSKFAASSFVPQSGVYDATTGQWTGLTLNNGQSAVLEINGIVSADAKGTLQNTVNITPPVQITDPVLSNNTSTVTTPIKRVIDFEIVKRSDPTVVVAGENLSYIITLRNNGPGQILSNDILSVVDNLPQGFTATGYTAQDGTYNSGNQTWTGLNLKTNEQTTLTITGKVDAARVQDLSNTVKVTPPADITDNVPNNNTSTITTTITAKPILDIVKNGMPGLTAGGDVTYTLEINNRGSSNAVNAIIADNIPNDIVDVTWTATESGTAKIKSAAQGTGNVIQLTADFPSDPASKVTVTIKGKVLSSAKGAITNIASVTPAEPSGIGSNSSVTSNLTSTSGVYISKTGNATVNAGTEIKYTIEVGNNGPSDATGVKISDLIDSHITQVKWTSKTQGSATIVSGATGTGNTLNSVANITSGTNNKVIIEITGTVSADFAGVITNTATATPTEPGSTPVNGTTTANVINTVAYTITKAGPASGVAGAPISYTVQVNNQGPSNSKDVLITDIVPSAINNVSWTATVTSGTATIHTGATGVNNQVALSADMNANSRITITINGTINANAIGTITNTATVKPNEQGNNPVNSNTVNTTLTAQSGLKVTKSAVAVIKAGEEITYTIEVSNDGPSDAKNAEVLDNIPVNILNPVWTSVTTGNASIVDGANGNQNTLHATVNIGAGLGNKVTFIVKGKVDPSFDGNIVNQVNVTATEPNSPNPQATVTTKTERKPVLTIVKTGPATLKAGQVINYTINVSNTGTSDAKNLNVSDIVNANITNVSWNAVTSGTAQLLGASSGTGNNISLQADLAAGVGNNIIITVSGTVKPDFGGSLVNTATVTPAETGTTPASSTVTTVVDRKPTLTIIKSGPQTLSAGEDITYTIVVNNIGTANAYGALIADNIDPEIQNVTWAAVANTSATLLGPVSGAGNNISMNADILAGGRITITVKGSLSPDKALTIKNIATVTPAEPGTTPVPSNEVITNVEKKFNIELVKTGTAKATSGESVSYVINAINYGPSNAKDLTITDLVPAQLNNVTWTAMASGASSVNMTNGTGNNIAVIAQLQRGQANGITITINGKIPSELLSTTLTNIAKATTPDAPGQEIPSNPVNTLVETKSVLSVIKSAPTVVHKGENIVYTLLIKNAGPSDANGITITDVVPNGITDVKWTSVVTGTANVTFGSFGNTANVSLQADIPAGNANTVLVTITGKVVADYAGTEIKNTATVKPSTGTPVNSNETITKITKLSNVIVEKSGPSQAVAGEQISYTLTITNNGPSDEDNLQIEDILNASIKNPVWTVETYNGATATVTNGTGNVQFVGGLKGNGVSKIIVRVSGTVDEGATITSISNIAKVTLPPDNEGPSPVSNEVITNISKVADVRMVKIGPANIGAGEEITYTLKITNQGPSTAVNTAIQDLVPQNEEYNENGPTGNKTPFLQNVTWTVTNNGGATSNVNNGAGDVNFTANIPNGGEVIVQIKGKSDPSLSNGTLIVNEAKAIPDASITDPNLGNNNSRVQTSVDNNPTFRLSKIGPDKANIGDPISYIIYVNNVGAGNITDLKIVDFVPNEVRVDSWVATVINGAVINGTSSGATNNIEVHADLPGKVGITESAVEIKIEGVVVPNQSTKIENSVVASAADTKISVVVTALSGSTDIRIEKTAPQKIAAGQNITYNLRAYNNGPLDVNGVVIKDLVPAIIENVTWIATANGTSAINTATSGYGNNIRLEGNLKAGSANYINIQINGYIPAATAAQVINNEATIDMPANTNIVDYNLTNNISKVASNLINDAKVYIQKSGPNKATAGNQINYYVKIGNNGPSNALAALITDNVAADIENVTWKVTTYGNATATLTNGTGNNVSFNADIPFDINSYVVVEINGKIKESFVGNIENTAEVNGIKSEKVVTEVTATTALNIKKAGPTTAVAGSNITYLIEVSNAGPSMAKDALIEDVVNSGIDNVTWTTTTENATIKSGGNGSGNTINTVADIGANGKVTIIISGKLKASVNAATIENTATVTETGNPPQVSEKVITQILVKPDLKITKSGPNQIAAGSSITYNLKITNNGPSDARSALIADIVPDKISNVSWTTTVNGATISNGESGNGNNVSVIADLPVNASLEVTITGTVDPTYQGSIVNTATANPAEPDGTGSTATVTTEVKTQSLLTLDKSAPEKAKAGENITYILKVRNNGPSTAINSLITDNVPAEVTQVNWTATLKGNAQINGPLSGTGNNIAITATLPTAATDEIEIVINGVISASFSGALTNNATVTPNGGTPVPPSVVVTTVSREPVIDIVKTAPSSIASGSKLTYQIRVSNKGKGDAVNLVISDQVPAALSNVTWTAVVQGNATVMANSGSGNGINVTGNIPANSANAIVINIIGDISANYAGTIINTAKATPSEPGIAEKTSTVTTEANRKPIIKITKEGPVRTAVGENLTYKIKVANEGTSDALNLLITDQVPASIANVSWSTIVAGATIISGANGTGNQLSIRVNIPAGNNGMEITLTGKVNTSVGTTIENYASAIPSEPGTSEIKSNTVVTGIEKLESSKTVTDEEGDKVAHANEILTYQILVKNIGGAILNNVSIADAIPAGTTYVDNSANENATFDATAKKLNWTTNLALGQSKLFSFKVKVTADVNGIKQIKNVAAVNHAQSGIYQEPQAVIPIEQYADIAVIKEALSTTNLKTGDYISYRITVTNKGHNKATGVKMTDVIPIALDMPKDMVMDKGTTAYDASSRTLTWNVGELLLGETVSITFKTRIIMAQEIENTAQVQADQPDRNPTDNVAISKITMIAGEELLIPNLFTPNGDGINDTFEIRGLSNYAENELVIINRWNNEVYSKKNYDNSWAGTGLNEGTYYYLLKVRKNSGSEWKVFKGYITLIRAFKK</sequence>
<dbReference type="InterPro" id="IPR045828">
    <property type="entry name" value="PKD_Bacteroidetes"/>
</dbReference>
<feature type="domain" description="PKD-like" evidence="3">
    <location>
        <begin position="1084"/>
        <end position="1167"/>
    </location>
</feature>
<name>A0ABS9ZZT0_9SPHI</name>
<dbReference type="InterPro" id="IPR001434">
    <property type="entry name" value="OmcB-like_DUF11"/>
</dbReference>
<dbReference type="RefSeq" id="WP_243363129.1">
    <property type="nucleotide sequence ID" value="NZ_JALGBH010000002.1"/>
</dbReference>
<reference evidence="4" key="1">
    <citation type="submission" date="2022-03" db="EMBL/GenBank/DDBJ databases">
        <authorList>
            <person name="Woo C.Y."/>
        </authorList>
    </citation>
    <scope>NUCLEOTIDE SEQUENCE</scope>
    <source>
        <strain evidence="4">CYS-01</strain>
    </source>
</reference>
<evidence type="ECO:0000313" key="5">
    <source>
        <dbReference type="Proteomes" id="UP001165460"/>
    </source>
</evidence>
<dbReference type="Pfam" id="PF19406">
    <property type="entry name" value="PKD_5"/>
    <property type="match status" value="1"/>
</dbReference>
<dbReference type="NCBIfam" id="TIGR04131">
    <property type="entry name" value="Bac_Flav_CTERM"/>
    <property type="match status" value="1"/>
</dbReference>
<feature type="domain" description="DUF11" evidence="2">
    <location>
        <begin position="1471"/>
        <end position="1590"/>
    </location>
</feature>
<feature type="domain" description="DUF11" evidence="2">
    <location>
        <begin position="1863"/>
        <end position="1963"/>
    </location>
</feature>
<dbReference type="Pfam" id="PF01345">
    <property type="entry name" value="DUF11"/>
    <property type="match status" value="23"/>
</dbReference>
<dbReference type="NCBIfam" id="TIGR01451">
    <property type="entry name" value="B_ant_repeat"/>
    <property type="match status" value="24"/>
</dbReference>
<protein>
    <submittedName>
        <fullName evidence="4">Gliding motility-associated C-terminal domain-containing protein</fullName>
    </submittedName>
</protein>
<dbReference type="InterPro" id="IPR026341">
    <property type="entry name" value="T9SS_type_B"/>
</dbReference>
<feature type="domain" description="DUF11" evidence="2">
    <location>
        <begin position="3802"/>
        <end position="3906"/>
    </location>
</feature>
<dbReference type="InterPro" id="IPR013783">
    <property type="entry name" value="Ig-like_fold"/>
</dbReference>
<feature type="domain" description="DUF11" evidence="2">
    <location>
        <begin position="2626"/>
        <end position="2735"/>
    </location>
</feature>
<dbReference type="Gene3D" id="2.60.40.10">
    <property type="entry name" value="Immunoglobulins"/>
    <property type="match status" value="2"/>
</dbReference>
<dbReference type="InterPro" id="IPR047589">
    <property type="entry name" value="DUF11_rpt"/>
</dbReference>
<dbReference type="EMBL" id="JALGBH010000002">
    <property type="protein sequence ID" value="MCJ0743814.1"/>
    <property type="molecule type" value="Genomic_DNA"/>
</dbReference>
<feature type="domain" description="DUF11" evidence="2">
    <location>
        <begin position="3288"/>
        <end position="3415"/>
    </location>
</feature>
<feature type="domain" description="DUF11" evidence="2">
    <location>
        <begin position="690"/>
        <end position="796"/>
    </location>
</feature>
<feature type="domain" description="DUF11" evidence="2">
    <location>
        <begin position="524"/>
        <end position="646"/>
    </location>
</feature>
<dbReference type="InterPro" id="IPR051172">
    <property type="entry name" value="Chlamydia_OmcB"/>
</dbReference>
<gene>
    <name evidence="4" type="ORF">MMF97_13930</name>
</gene>
<feature type="domain" description="DUF11" evidence="2">
    <location>
        <begin position="3928"/>
        <end position="4038"/>
    </location>
</feature>
<feature type="domain" description="DUF11" evidence="2">
    <location>
        <begin position="2756"/>
        <end position="2875"/>
    </location>
</feature>
<feature type="domain" description="DUF11" evidence="2">
    <location>
        <begin position="4191"/>
        <end position="4288"/>
    </location>
</feature>
<accession>A0ABS9ZZT0</accession>
<comment type="caution">
    <text evidence="4">The sequence shown here is derived from an EMBL/GenBank/DDBJ whole genome shotgun (WGS) entry which is preliminary data.</text>
</comment>
<evidence type="ECO:0000256" key="1">
    <source>
        <dbReference type="SAM" id="MobiDB-lite"/>
    </source>
</evidence>
<feature type="domain" description="DUF11" evidence="2">
    <location>
        <begin position="3550"/>
        <end position="3654"/>
    </location>
</feature>
<evidence type="ECO:0000313" key="4">
    <source>
        <dbReference type="EMBL" id="MCJ0743814.1"/>
    </source>
</evidence>
<feature type="domain" description="DUF11" evidence="2">
    <location>
        <begin position="2240"/>
        <end position="2360"/>
    </location>
</feature>
<dbReference type="PANTHER" id="PTHR34819:SF3">
    <property type="entry name" value="CELL SURFACE PROTEIN"/>
    <property type="match status" value="1"/>
</dbReference>
<feature type="domain" description="DUF11" evidence="2">
    <location>
        <begin position="2889"/>
        <end position="2991"/>
    </location>
</feature>
<proteinExistence type="predicted"/>
<feature type="domain" description="DUF11" evidence="2">
    <location>
        <begin position="1598"/>
        <end position="1717"/>
    </location>
</feature>
<feature type="domain" description="DUF11" evidence="2">
    <location>
        <begin position="3672"/>
        <end position="3789"/>
    </location>
</feature>
<feature type="domain" description="DUF11" evidence="2">
    <location>
        <begin position="4306"/>
        <end position="4423"/>
    </location>
</feature>
<evidence type="ECO:0000259" key="2">
    <source>
        <dbReference type="Pfam" id="PF01345"/>
    </source>
</evidence>
<feature type="domain" description="DUF11" evidence="2">
    <location>
        <begin position="1984"/>
        <end position="2105"/>
    </location>
</feature>
<feature type="region of interest" description="Disordered" evidence="1">
    <location>
        <begin position="1443"/>
        <end position="1463"/>
    </location>
</feature>